<dbReference type="InParanoid" id="A0A1S3IY16"/>
<dbReference type="KEGG" id="lak:106168056"/>
<dbReference type="OrthoDB" id="10058001at2759"/>
<gene>
    <name evidence="4" type="primary">LOC106168056</name>
</gene>
<dbReference type="GeneID" id="106168056"/>
<feature type="region of interest" description="Disordered" evidence="1">
    <location>
        <begin position="503"/>
        <end position="524"/>
    </location>
</feature>
<reference evidence="4" key="1">
    <citation type="submission" date="2025-08" db="UniProtKB">
        <authorList>
            <consortium name="RefSeq"/>
        </authorList>
    </citation>
    <scope>IDENTIFICATION</scope>
    <source>
        <tissue evidence="4">Gonads</tissue>
    </source>
</reference>
<feature type="compositionally biased region" description="Polar residues" evidence="1">
    <location>
        <begin position="459"/>
        <end position="477"/>
    </location>
</feature>
<feature type="compositionally biased region" description="Basic and acidic residues" evidence="1">
    <location>
        <begin position="177"/>
        <end position="188"/>
    </location>
</feature>
<sequence length="1026" mass="112616">MSPGVNISLAKSNFRNTQKTLTSHGGRCGPLKADHNIQLVVSSKHRDSAISEEALSEKLKWYQQGARPKNSTGLSLEFSDQRHLQAADYGDDELDDSDPRLGISHDISLETGGDQQTSSVSSKASIPPSLNGLRHSFTGQQQANQGNFSGEISQELILSGSNSSDSLLPASKQRRSRSADRPASRNRDSTFSYSYDSPKSNSVSETEVSPGDRGKDSVMSEKLHLFNGLPVHDGPPKPPQYPALASSVSGKSKSQSYLRKPQPLNTSQGQFRKHHSVGDIYAKTNGHLTNGHDIDPYGWIDSQQRKLFDDLMSNPPVADDKLEENHSHLEHSFDEEVSYISSKGKKMKSILKRKKGSYSPSNEDDAASNISSQDVTTQNRPPSRARSEGGQCSREPNKNTRPSSRASGRHSVNFDMENSRVYIDEKPVGRDNKRDTPKFLSQAHDKARPGSAQAIPFGSQAQTTFSPSLPQNTTQAYHMSRSRTPKLKSANKTVTFHLSPEMAAQSGQSQEALGPSQPVGGLDSKYLRESSVDDGQEIKPQNSHFLSNGFSGEDHAEKLWLDHKDGGTNDSRLFSGSVPADSVHERPSSRADKQNPPQNKREGLSTGKDSRAPHYDTVEYTCPPHSEKPTKSSSSAARMTPSGLSLSTEDDPYETVEVITDLSNTSAAAEENKMNSSFGLNSKGQVMSKPPRNRSRPNSADISKEHHPNPEAPPPQPETGDANVKQPNGTTSAIYAVVDKSAKLPRSRTPDNVRSRTPDPLPVSNPCIVVGGDDEIEELDTPTLPRRRYRSNLEESKELSGSRSSLMDRMEGLRRSAKSKFKAIKRAMSLDRIDKRGESADSKEPGKVKVKRAPSLQSLRLSFSKKKEDRPSNQAVDIEVPVKDKKSKKRPTSAQTPKKSSQHLRRHSIASPEEVESPTHGRAIGRLLSVNSNGSQVIELMKPPHGPFGFYIARGNAKFKHGIFISRLSDGYPEKFFAGLLSVGDEILEVDTKPTKDLTLDDLYDFMATKKKLVLKTLPLLARTDT</sequence>
<dbReference type="PROSITE" id="PS50106">
    <property type="entry name" value="PDZ"/>
    <property type="match status" value="1"/>
</dbReference>
<feature type="region of interest" description="Disordered" evidence="1">
    <location>
        <begin position="570"/>
        <end position="813"/>
    </location>
</feature>
<feature type="compositionally biased region" description="Basic and acidic residues" evidence="1">
    <location>
        <begin position="832"/>
        <end position="847"/>
    </location>
</feature>
<protein>
    <submittedName>
        <fullName evidence="4">Uncharacterized protein LOC106168056</fullName>
    </submittedName>
</protein>
<dbReference type="GO" id="GO:0005634">
    <property type="term" value="C:nucleus"/>
    <property type="evidence" value="ECO:0007669"/>
    <property type="project" value="TreeGrafter"/>
</dbReference>
<dbReference type="InterPro" id="IPR036034">
    <property type="entry name" value="PDZ_sf"/>
</dbReference>
<proteinExistence type="predicted"/>
<feature type="compositionally biased region" description="Low complexity" evidence="1">
    <location>
        <begin position="246"/>
        <end position="256"/>
    </location>
</feature>
<feature type="compositionally biased region" description="Basic and acidic residues" evidence="1">
    <location>
        <begin position="748"/>
        <end position="757"/>
    </location>
</feature>
<dbReference type="PANTHER" id="PTHR14102">
    <property type="entry name" value="PAR-6-RELATED"/>
    <property type="match status" value="1"/>
</dbReference>
<dbReference type="GO" id="GO:0007098">
    <property type="term" value="P:centrosome cycle"/>
    <property type="evidence" value="ECO:0007669"/>
    <property type="project" value="TreeGrafter"/>
</dbReference>
<dbReference type="InterPro" id="IPR051741">
    <property type="entry name" value="PAR6_homolog"/>
</dbReference>
<evidence type="ECO:0000313" key="4">
    <source>
        <dbReference type="RefSeq" id="XP_013402439.1"/>
    </source>
</evidence>
<feature type="region of interest" description="Disordered" evidence="1">
    <location>
        <begin position="351"/>
        <end position="487"/>
    </location>
</feature>
<dbReference type="GO" id="GO:0007163">
    <property type="term" value="P:establishment or maintenance of cell polarity"/>
    <property type="evidence" value="ECO:0007669"/>
    <property type="project" value="TreeGrafter"/>
</dbReference>
<feature type="region of interest" description="Disordered" evidence="1">
    <location>
        <begin position="531"/>
        <end position="550"/>
    </location>
</feature>
<dbReference type="PANTHER" id="PTHR14102:SF12">
    <property type="entry name" value="CDNA SEQUENCE BC034090"/>
    <property type="match status" value="1"/>
</dbReference>
<evidence type="ECO:0000256" key="1">
    <source>
        <dbReference type="SAM" id="MobiDB-lite"/>
    </source>
</evidence>
<evidence type="ECO:0000259" key="2">
    <source>
        <dbReference type="PROSITE" id="PS50106"/>
    </source>
</evidence>
<feature type="region of interest" description="Disordered" evidence="1">
    <location>
        <begin position="162"/>
        <end position="273"/>
    </location>
</feature>
<dbReference type="GO" id="GO:0060341">
    <property type="term" value="P:regulation of cellular localization"/>
    <property type="evidence" value="ECO:0007669"/>
    <property type="project" value="TreeGrafter"/>
</dbReference>
<feature type="region of interest" description="Disordered" evidence="1">
    <location>
        <begin position="90"/>
        <end position="136"/>
    </location>
</feature>
<feature type="region of interest" description="Disordered" evidence="1">
    <location>
        <begin position="832"/>
        <end position="922"/>
    </location>
</feature>
<feature type="compositionally biased region" description="Polar residues" evidence="1">
    <location>
        <begin position="190"/>
        <end position="207"/>
    </location>
</feature>
<dbReference type="InterPro" id="IPR001478">
    <property type="entry name" value="PDZ"/>
</dbReference>
<dbReference type="RefSeq" id="XP_013402439.1">
    <property type="nucleotide sequence ID" value="XM_013546985.1"/>
</dbReference>
<feature type="compositionally biased region" description="Polar residues" evidence="1">
    <location>
        <begin position="539"/>
        <end position="550"/>
    </location>
</feature>
<feature type="compositionally biased region" description="Polar residues" evidence="1">
    <location>
        <begin position="674"/>
        <end position="685"/>
    </location>
</feature>
<feature type="compositionally biased region" description="Basic and acidic residues" evidence="1">
    <location>
        <begin position="422"/>
        <end position="448"/>
    </location>
</feature>
<feature type="compositionally biased region" description="Low complexity" evidence="1">
    <location>
        <begin position="118"/>
        <end position="129"/>
    </location>
</feature>
<dbReference type="Pfam" id="PF00595">
    <property type="entry name" value="PDZ"/>
    <property type="match status" value="1"/>
</dbReference>
<dbReference type="GO" id="GO:0005938">
    <property type="term" value="C:cell cortex"/>
    <property type="evidence" value="ECO:0007669"/>
    <property type="project" value="TreeGrafter"/>
</dbReference>
<dbReference type="SUPFAM" id="SSF50156">
    <property type="entry name" value="PDZ domain-like"/>
    <property type="match status" value="1"/>
</dbReference>
<dbReference type="STRING" id="7574.A0A1S3IY16"/>
<feature type="compositionally biased region" description="Basic and acidic residues" evidence="1">
    <location>
        <begin position="582"/>
        <end position="617"/>
    </location>
</feature>
<evidence type="ECO:0000313" key="3">
    <source>
        <dbReference type="Proteomes" id="UP000085678"/>
    </source>
</evidence>
<dbReference type="AlphaFoldDB" id="A0A1S3IY16"/>
<dbReference type="Proteomes" id="UP000085678">
    <property type="component" value="Unplaced"/>
</dbReference>
<feature type="domain" description="PDZ" evidence="2">
    <location>
        <begin position="937"/>
        <end position="1007"/>
    </location>
</feature>
<feature type="compositionally biased region" description="Polar residues" evidence="1">
    <location>
        <begin position="368"/>
        <end position="381"/>
    </location>
</feature>
<dbReference type="SMART" id="SM00228">
    <property type="entry name" value="PDZ"/>
    <property type="match status" value="1"/>
</dbReference>
<dbReference type="GO" id="GO:0016324">
    <property type="term" value="C:apical plasma membrane"/>
    <property type="evidence" value="ECO:0007669"/>
    <property type="project" value="TreeGrafter"/>
</dbReference>
<name>A0A1S3IY16_LINAN</name>
<keyword evidence="3" id="KW-1185">Reference proteome</keyword>
<feature type="compositionally biased region" description="Polar residues" evidence="1">
    <location>
        <begin position="631"/>
        <end position="647"/>
    </location>
</feature>
<dbReference type="Gene3D" id="2.30.42.10">
    <property type="match status" value="1"/>
</dbReference>
<organism evidence="3 4">
    <name type="scientific">Lingula anatina</name>
    <name type="common">Brachiopod</name>
    <name type="synonym">Lingula unguis</name>
    <dbReference type="NCBI Taxonomy" id="7574"/>
    <lineage>
        <taxon>Eukaryota</taxon>
        <taxon>Metazoa</taxon>
        <taxon>Spiralia</taxon>
        <taxon>Lophotrochozoa</taxon>
        <taxon>Brachiopoda</taxon>
        <taxon>Linguliformea</taxon>
        <taxon>Lingulata</taxon>
        <taxon>Lingulida</taxon>
        <taxon>Linguloidea</taxon>
        <taxon>Lingulidae</taxon>
        <taxon>Lingula</taxon>
    </lineage>
</organism>
<feature type="compositionally biased region" description="Basic and acidic residues" evidence="1">
    <location>
        <begin position="210"/>
        <end position="224"/>
    </location>
</feature>
<feature type="compositionally biased region" description="Basic and acidic residues" evidence="1">
    <location>
        <begin position="791"/>
        <end position="813"/>
    </location>
</feature>
<accession>A0A1S3IY16</accession>